<dbReference type="PANTHER" id="PTHR40980">
    <property type="entry name" value="PLUG DOMAIN-CONTAINING PROTEIN"/>
    <property type="match status" value="1"/>
</dbReference>
<evidence type="ECO:0000259" key="3">
    <source>
        <dbReference type="Pfam" id="PF07715"/>
    </source>
</evidence>
<dbReference type="STRING" id="413434.SAMN04488132_1125"/>
<dbReference type="EMBL" id="FUWH01000012">
    <property type="protein sequence ID" value="SKA14533.1"/>
    <property type="molecule type" value="Genomic_DNA"/>
</dbReference>
<comment type="similarity">
    <text evidence="1">Belongs to the TonB-dependent receptor family.</text>
</comment>
<dbReference type="InterPro" id="IPR012910">
    <property type="entry name" value="Plug_dom"/>
</dbReference>
<sequence>MFPTMLINLPCTKLSLLALCCLFATIVFSQQIQIKVTGPANEPVPFASIIVKNRFDSSLVASKTADSSGYVSFALAAGQYLFSVSAVNYLPLNKGITFNGTSTRLALNMESAVKALESVTVTTSRRPLMRQEDDKTVMDPEPIAATSASGYEIIEKTPGLFVDQDGNIYISSMTPASVQINGRDMRMSAADIATILKNLPPNAIAKIEIVRSPSAKYEATASGGIVNVVLKKGVKIGMTGSITAGVQQGRYGNQFLGFTLNNNNGKTSSSFTLNAGRRDSYDQIVTDRFFAPDSVLKQNAFTRYPGNNAYTSYELTVELNKKWQITGDASLNYNNNRTRSENRNDISKISTAQNLSSSLNLVNNNGNNLSVSAGLESKYKIDSTGSEWTNGLFLIRTDTKSDQAFSTSYTLPVATVTAGDGNVNSHRTYFRARTDLKLKLRNRFTFETGLQSAIYGYENATAYFRGTGGSRIKDASRTNTFRYNEAINSLYVQGAQTLGKDFVIKFGTRVENTNMMGRQVVPGDTSFNIHRTDLFPFVYLSKNLVSIAGYPMRAYLIYRRSISRPSYDQLNPFRRYVDEYLTETGNPGLRPQFTGNYEANISVNEQPILAIGLNDTKDIFTNVVYQSDTSQSMAYRTYDNLGKSKEWYFRAMGALPPGGKYFFVAGAQYNHNDYQGLYENKPLAFKRGTWTFFTYHSLKLGKKSVATLNGFLRLKGQQQFYELGSFGALHASVNRKFMKDKLIVTLSVNDIFYTNKNDFTIKQGSVNANGSRMGDTRRVGINFRYNFGIRKKEENNEMYNAVPGN</sequence>
<dbReference type="PANTHER" id="PTHR40980:SF4">
    <property type="entry name" value="TONB-DEPENDENT RECEPTOR-LIKE BETA-BARREL DOMAIN-CONTAINING PROTEIN"/>
    <property type="match status" value="1"/>
</dbReference>
<evidence type="ECO:0000256" key="1">
    <source>
        <dbReference type="PROSITE-ProRule" id="PRU01360"/>
    </source>
</evidence>
<keyword evidence="1" id="KW-1134">Transmembrane beta strand</keyword>
<keyword evidence="1" id="KW-0998">Cell outer membrane</keyword>
<keyword evidence="2" id="KW-0732">Signal</keyword>
<dbReference type="InterPro" id="IPR037066">
    <property type="entry name" value="Plug_dom_sf"/>
</dbReference>
<protein>
    <submittedName>
        <fullName evidence="5">Outer membrane receptor proteins, mostly Fe transport</fullName>
    </submittedName>
</protein>
<dbReference type="SUPFAM" id="SSF49464">
    <property type="entry name" value="Carboxypeptidase regulatory domain-like"/>
    <property type="match status" value="1"/>
</dbReference>
<feature type="domain" description="Outer membrane protein beta-barrel" evidence="4">
    <location>
        <begin position="380"/>
        <end position="785"/>
    </location>
</feature>
<dbReference type="Gene3D" id="2.170.130.10">
    <property type="entry name" value="TonB-dependent receptor, plug domain"/>
    <property type="match status" value="1"/>
</dbReference>
<dbReference type="InterPro" id="IPR041700">
    <property type="entry name" value="OMP_b-brl_3"/>
</dbReference>
<dbReference type="AlphaFoldDB" id="A0A1T4RF22"/>
<organism evidence="5 6">
    <name type="scientific">Sediminibacterium ginsengisoli</name>
    <dbReference type="NCBI Taxonomy" id="413434"/>
    <lineage>
        <taxon>Bacteria</taxon>
        <taxon>Pseudomonadati</taxon>
        <taxon>Bacteroidota</taxon>
        <taxon>Chitinophagia</taxon>
        <taxon>Chitinophagales</taxon>
        <taxon>Chitinophagaceae</taxon>
        <taxon>Sediminibacterium</taxon>
    </lineage>
</organism>
<keyword evidence="5" id="KW-0675">Receptor</keyword>
<reference evidence="5 6" key="1">
    <citation type="submission" date="2017-02" db="EMBL/GenBank/DDBJ databases">
        <authorList>
            <person name="Peterson S.W."/>
        </authorList>
    </citation>
    <scope>NUCLEOTIDE SEQUENCE [LARGE SCALE GENOMIC DNA]</scope>
    <source>
        <strain evidence="5 6">DSM 22335</strain>
    </source>
</reference>
<feature type="chain" id="PRO_5010519687" evidence="2">
    <location>
        <begin position="30"/>
        <end position="805"/>
    </location>
</feature>
<dbReference type="Proteomes" id="UP000190888">
    <property type="component" value="Unassembled WGS sequence"/>
</dbReference>
<dbReference type="SUPFAM" id="SSF56935">
    <property type="entry name" value="Porins"/>
    <property type="match status" value="1"/>
</dbReference>
<evidence type="ECO:0000313" key="6">
    <source>
        <dbReference type="Proteomes" id="UP000190888"/>
    </source>
</evidence>
<feature type="signal peptide" evidence="2">
    <location>
        <begin position="1"/>
        <end position="29"/>
    </location>
</feature>
<dbReference type="GO" id="GO:0009279">
    <property type="term" value="C:cell outer membrane"/>
    <property type="evidence" value="ECO:0007669"/>
    <property type="project" value="UniProtKB-SubCell"/>
</dbReference>
<gene>
    <name evidence="5" type="ORF">SAMN04488132_1125</name>
</gene>
<dbReference type="InterPro" id="IPR008969">
    <property type="entry name" value="CarboxyPept-like_regulatory"/>
</dbReference>
<dbReference type="InterPro" id="IPR039426">
    <property type="entry name" value="TonB-dep_rcpt-like"/>
</dbReference>
<dbReference type="Pfam" id="PF07715">
    <property type="entry name" value="Plug"/>
    <property type="match status" value="1"/>
</dbReference>
<evidence type="ECO:0000313" key="5">
    <source>
        <dbReference type="EMBL" id="SKA14533.1"/>
    </source>
</evidence>
<dbReference type="Pfam" id="PF14905">
    <property type="entry name" value="OMP_b-brl_3"/>
    <property type="match status" value="1"/>
</dbReference>
<comment type="subcellular location">
    <subcellularLocation>
        <location evidence="1">Cell outer membrane</location>
        <topology evidence="1">Multi-pass membrane protein</topology>
    </subcellularLocation>
</comment>
<evidence type="ECO:0000259" key="4">
    <source>
        <dbReference type="Pfam" id="PF14905"/>
    </source>
</evidence>
<keyword evidence="1" id="KW-0812">Transmembrane</keyword>
<keyword evidence="6" id="KW-1185">Reference proteome</keyword>
<keyword evidence="1" id="KW-0472">Membrane</keyword>
<dbReference type="PROSITE" id="PS52016">
    <property type="entry name" value="TONB_DEPENDENT_REC_3"/>
    <property type="match status" value="1"/>
</dbReference>
<feature type="domain" description="TonB-dependent receptor plug" evidence="3">
    <location>
        <begin position="136"/>
        <end position="225"/>
    </location>
</feature>
<proteinExistence type="inferred from homology"/>
<evidence type="ECO:0000256" key="2">
    <source>
        <dbReference type="SAM" id="SignalP"/>
    </source>
</evidence>
<keyword evidence="1" id="KW-0813">Transport</keyword>
<accession>A0A1T4RF22</accession>
<dbReference type="Pfam" id="PF13620">
    <property type="entry name" value="CarboxypepD_reg"/>
    <property type="match status" value="1"/>
</dbReference>
<name>A0A1T4RF22_9BACT</name>